<sequence length="82" mass="9040">MTIPCTQEENIGKFKEFMENSKGLKATIFTIAVAILLQVGTFIFLWGGLTTIVKVHDKAIDRILGKLDNVKIVGYAIAGEKK</sequence>
<evidence type="ECO:0000313" key="2">
    <source>
        <dbReference type="EMBL" id="OGM12528.1"/>
    </source>
</evidence>
<gene>
    <name evidence="2" type="ORF">A2V80_00845</name>
</gene>
<dbReference type="Proteomes" id="UP000179013">
    <property type="component" value="Unassembled WGS sequence"/>
</dbReference>
<organism evidence="2 3">
    <name type="scientific">Candidatus Woesebacteria bacterium RBG_16_39_8b</name>
    <dbReference type="NCBI Taxonomy" id="1802482"/>
    <lineage>
        <taxon>Bacteria</taxon>
        <taxon>Candidatus Woeseibacteriota</taxon>
    </lineage>
</organism>
<name>A0A1F7XDP1_9BACT</name>
<proteinExistence type="predicted"/>
<comment type="caution">
    <text evidence="2">The sequence shown here is derived from an EMBL/GenBank/DDBJ whole genome shotgun (WGS) entry which is preliminary data.</text>
</comment>
<dbReference type="EMBL" id="MGFU01000038">
    <property type="protein sequence ID" value="OGM12528.1"/>
    <property type="molecule type" value="Genomic_DNA"/>
</dbReference>
<accession>A0A1F7XDP1</accession>
<evidence type="ECO:0000313" key="3">
    <source>
        <dbReference type="Proteomes" id="UP000179013"/>
    </source>
</evidence>
<evidence type="ECO:0000256" key="1">
    <source>
        <dbReference type="SAM" id="Phobius"/>
    </source>
</evidence>
<dbReference type="AlphaFoldDB" id="A0A1F7XDP1"/>
<protein>
    <submittedName>
        <fullName evidence="2">Uncharacterized protein</fullName>
    </submittedName>
</protein>
<reference evidence="2 3" key="1">
    <citation type="journal article" date="2016" name="Nat. Commun.">
        <title>Thousands of microbial genomes shed light on interconnected biogeochemical processes in an aquifer system.</title>
        <authorList>
            <person name="Anantharaman K."/>
            <person name="Brown C.T."/>
            <person name="Hug L.A."/>
            <person name="Sharon I."/>
            <person name="Castelle C.J."/>
            <person name="Probst A.J."/>
            <person name="Thomas B.C."/>
            <person name="Singh A."/>
            <person name="Wilkins M.J."/>
            <person name="Karaoz U."/>
            <person name="Brodie E.L."/>
            <person name="Williams K.H."/>
            <person name="Hubbard S.S."/>
            <person name="Banfield J.F."/>
        </authorList>
    </citation>
    <scope>NUCLEOTIDE SEQUENCE [LARGE SCALE GENOMIC DNA]</scope>
</reference>
<feature type="transmembrane region" description="Helical" evidence="1">
    <location>
        <begin position="26"/>
        <end position="49"/>
    </location>
</feature>
<keyword evidence="1" id="KW-0812">Transmembrane</keyword>
<keyword evidence="1" id="KW-0472">Membrane</keyword>
<keyword evidence="1" id="KW-1133">Transmembrane helix</keyword>